<dbReference type="SUPFAM" id="SSF81321">
    <property type="entry name" value="Family A G protein-coupled receptor-like"/>
    <property type="match status" value="1"/>
</dbReference>
<evidence type="ECO:0000256" key="6">
    <source>
        <dbReference type="ARBA" id="ARBA00023136"/>
    </source>
</evidence>
<dbReference type="Proteomes" id="UP000218231">
    <property type="component" value="Unassembled WGS sequence"/>
</dbReference>
<dbReference type="InterPro" id="IPR000276">
    <property type="entry name" value="GPCR_Rhodpsn"/>
</dbReference>
<dbReference type="STRING" id="2018661.A0A2A2JM34"/>
<evidence type="ECO:0000256" key="3">
    <source>
        <dbReference type="ARBA" id="ARBA00022692"/>
    </source>
</evidence>
<comment type="subcellular location">
    <subcellularLocation>
        <location evidence="1">Membrane</location>
        <topology evidence="1">Multi-pass membrane protein</topology>
    </subcellularLocation>
</comment>
<dbReference type="GO" id="GO:0004983">
    <property type="term" value="F:neuropeptide Y receptor activity"/>
    <property type="evidence" value="ECO:0007669"/>
    <property type="project" value="InterPro"/>
</dbReference>
<dbReference type="GO" id="GO:0005886">
    <property type="term" value="C:plasma membrane"/>
    <property type="evidence" value="ECO:0007669"/>
    <property type="project" value="TreeGrafter"/>
</dbReference>
<feature type="transmembrane region" description="Helical" evidence="10">
    <location>
        <begin position="287"/>
        <end position="311"/>
    </location>
</feature>
<dbReference type="CDD" id="cd15203">
    <property type="entry name" value="7tmA_NPYR-like"/>
    <property type="match status" value="1"/>
</dbReference>
<feature type="domain" description="G-protein coupled receptors family 1 profile" evidence="11">
    <location>
        <begin position="51"/>
        <end position="308"/>
    </location>
</feature>
<dbReference type="Gene3D" id="1.20.1070.10">
    <property type="entry name" value="Rhodopsin 7-helix transmembrane proteins"/>
    <property type="match status" value="1"/>
</dbReference>
<keyword evidence="6 10" id="KW-0472">Membrane</keyword>
<comment type="caution">
    <text evidence="12">The sequence shown here is derived from an EMBL/GenBank/DDBJ whole genome shotgun (WGS) entry which is preliminary data.</text>
</comment>
<keyword evidence="3 9" id="KW-0812">Transmembrane</keyword>
<keyword evidence="7 9" id="KW-0675">Receptor</keyword>
<evidence type="ECO:0000256" key="1">
    <source>
        <dbReference type="ARBA" id="ARBA00004141"/>
    </source>
</evidence>
<dbReference type="OrthoDB" id="9046662at2759"/>
<feature type="transmembrane region" description="Helical" evidence="10">
    <location>
        <begin position="202"/>
        <end position="229"/>
    </location>
</feature>
<feature type="transmembrane region" description="Helical" evidence="10">
    <location>
        <begin position="249"/>
        <end position="267"/>
    </location>
</feature>
<dbReference type="GO" id="GO:0042923">
    <property type="term" value="F:neuropeptide binding"/>
    <property type="evidence" value="ECO:0007669"/>
    <property type="project" value="TreeGrafter"/>
</dbReference>
<feature type="transmembrane region" description="Helical" evidence="10">
    <location>
        <begin position="154"/>
        <end position="174"/>
    </location>
</feature>
<dbReference type="PANTHER" id="PTHR24235">
    <property type="entry name" value="NEUROPEPTIDE Y RECEPTOR"/>
    <property type="match status" value="1"/>
</dbReference>
<feature type="transmembrane region" description="Helical" evidence="10">
    <location>
        <begin position="71"/>
        <end position="92"/>
    </location>
</feature>
<evidence type="ECO:0000256" key="2">
    <source>
        <dbReference type="ARBA" id="ARBA00010663"/>
    </source>
</evidence>
<keyword evidence="8 9" id="KW-0807">Transducer</keyword>
<accession>A0A2A2JM34</accession>
<proteinExistence type="inferred from homology"/>
<dbReference type="EMBL" id="LIAE01010348">
    <property type="protein sequence ID" value="PAV62754.1"/>
    <property type="molecule type" value="Genomic_DNA"/>
</dbReference>
<evidence type="ECO:0000256" key="5">
    <source>
        <dbReference type="ARBA" id="ARBA00023040"/>
    </source>
</evidence>
<name>A0A2A2JM34_9BILA</name>
<evidence type="ECO:0000256" key="9">
    <source>
        <dbReference type="RuleBase" id="RU000688"/>
    </source>
</evidence>
<evidence type="ECO:0000256" key="4">
    <source>
        <dbReference type="ARBA" id="ARBA00022989"/>
    </source>
</evidence>
<comment type="similarity">
    <text evidence="2 9">Belongs to the G-protein coupled receptor 1 family.</text>
</comment>
<feature type="transmembrane region" description="Helical" evidence="10">
    <location>
        <begin position="32"/>
        <end position="59"/>
    </location>
</feature>
<dbReference type="PRINTS" id="PR01012">
    <property type="entry name" value="NRPEPTIDEYR"/>
</dbReference>
<dbReference type="AlphaFoldDB" id="A0A2A2JM34"/>
<dbReference type="PROSITE" id="PS00237">
    <property type="entry name" value="G_PROTEIN_RECEP_F1_1"/>
    <property type="match status" value="1"/>
</dbReference>
<dbReference type="SMART" id="SM01381">
    <property type="entry name" value="7TM_GPCR_Srsx"/>
    <property type="match status" value="1"/>
</dbReference>
<organism evidence="12 13">
    <name type="scientific">Diploscapter pachys</name>
    <dbReference type="NCBI Taxonomy" id="2018661"/>
    <lineage>
        <taxon>Eukaryota</taxon>
        <taxon>Metazoa</taxon>
        <taxon>Ecdysozoa</taxon>
        <taxon>Nematoda</taxon>
        <taxon>Chromadorea</taxon>
        <taxon>Rhabditida</taxon>
        <taxon>Rhabditina</taxon>
        <taxon>Rhabditomorpha</taxon>
        <taxon>Rhabditoidea</taxon>
        <taxon>Rhabditidae</taxon>
        <taxon>Diploscapter</taxon>
    </lineage>
</organism>
<evidence type="ECO:0000313" key="12">
    <source>
        <dbReference type="EMBL" id="PAV62754.1"/>
    </source>
</evidence>
<dbReference type="PANTHER" id="PTHR24235:SF29">
    <property type="entry name" value="GH23382P"/>
    <property type="match status" value="1"/>
</dbReference>
<evidence type="ECO:0000313" key="13">
    <source>
        <dbReference type="Proteomes" id="UP000218231"/>
    </source>
</evidence>
<dbReference type="GO" id="GO:0043005">
    <property type="term" value="C:neuron projection"/>
    <property type="evidence" value="ECO:0007669"/>
    <property type="project" value="TreeGrafter"/>
</dbReference>
<dbReference type="InterPro" id="IPR000611">
    <property type="entry name" value="NPY_rcpt"/>
</dbReference>
<dbReference type="Pfam" id="PF00001">
    <property type="entry name" value="7tm_1"/>
    <property type="match status" value="1"/>
</dbReference>
<feature type="transmembrane region" description="Helical" evidence="10">
    <location>
        <begin position="112"/>
        <end position="134"/>
    </location>
</feature>
<reference evidence="12 13" key="1">
    <citation type="journal article" date="2017" name="Curr. Biol.">
        <title>Genome architecture and evolution of a unichromosomal asexual nematode.</title>
        <authorList>
            <person name="Fradin H."/>
            <person name="Zegar C."/>
            <person name="Gutwein M."/>
            <person name="Lucas J."/>
            <person name="Kovtun M."/>
            <person name="Corcoran D."/>
            <person name="Baugh L.R."/>
            <person name="Kiontke K."/>
            <person name="Gunsalus K."/>
            <person name="Fitch D.H."/>
            <person name="Piano F."/>
        </authorList>
    </citation>
    <scope>NUCLEOTIDE SEQUENCE [LARGE SCALE GENOMIC DNA]</scope>
    <source>
        <strain evidence="12">PF1309</strain>
    </source>
</reference>
<gene>
    <name evidence="12" type="ORF">WR25_22980</name>
</gene>
<evidence type="ECO:0000256" key="7">
    <source>
        <dbReference type="ARBA" id="ARBA00023170"/>
    </source>
</evidence>
<dbReference type="PRINTS" id="PR00237">
    <property type="entry name" value="GPCRRHODOPSN"/>
</dbReference>
<dbReference type="PROSITE" id="PS50262">
    <property type="entry name" value="G_PROTEIN_RECEP_F1_2"/>
    <property type="match status" value="1"/>
</dbReference>
<dbReference type="InterPro" id="IPR017452">
    <property type="entry name" value="GPCR_Rhodpsn_7TM"/>
</dbReference>
<keyword evidence="5 9" id="KW-0297">G-protein coupled receptor</keyword>
<evidence type="ECO:0000259" key="11">
    <source>
        <dbReference type="PROSITE" id="PS50262"/>
    </source>
</evidence>
<keyword evidence="13" id="KW-1185">Reference proteome</keyword>
<evidence type="ECO:0000256" key="8">
    <source>
        <dbReference type="ARBA" id="ARBA00023224"/>
    </source>
</evidence>
<keyword evidence="4 10" id="KW-1133">Transmembrane helix</keyword>
<evidence type="ECO:0000256" key="10">
    <source>
        <dbReference type="SAM" id="Phobius"/>
    </source>
</evidence>
<protein>
    <recommendedName>
        <fullName evidence="11">G-protein coupled receptors family 1 profile domain-containing protein</fullName>
    </recommendedName>
</protein>
<sequence>MANESLVDLSSIAEADYNAKCRMPNNPMDVALIRYTFLFLYVTVFIVAVSGNALVIYVVMTCKKMQTVTNVFITNLAISDLLVNFTSLWLTPMYYYKGHWIWGGALCHGLPLFQGTSIFISTMTLTAIAIDRYLVIVHHSQSTNINDRMSMRTCIMVISLIWGCSLCLVMPYAYNMKLNYIPLPCNFMMCSEDWSNTRLRSIYGTTVLLLQFVVPFILIGISYISIWVFLNRRRVVRESVLETNRKKRLLRMLITMVVIFAVCWFPFNLLNILRDLKWDSLIKPYFIMMFFCAHLFSMTSTCWNPILYSFLSEQFREEFARAIPCLRIKQTSRPRFVTDGCPATRKSLITEEYLLGDKDNGKAIILKNGNNNGHRASTIIVERMNSNDTSNLL</sequence>